<dbReference type="InterPro" id="IPR029014">
    <property type="entry name" value="NiFe-Hase_large"/>
</dbReference>
<evidence type="ECO:0000313" key="3">
    <source>
        <dbReference type="EMBL" id="KAH9298264.1"/>
    </source>
</evidence>
<dbReference type="Pfam" id="PF00346">
    <property type="entry name" value="Complex1_49kDa"/>
    <property type="match status" value="1"/>
</dbReference>
<proteinExistence type="inferred from homology"/>
<dbReference type="EMBL" id="JAHRHJ020000010">
    <property type="protein sequence ID" value="KAH9298264.1"/>
    <property type="molecule type" value="Genomic_DNA"/>
</dbReference>
<dbReference type="SUPFAM" id="SSF56762">
    <property type="entry name" value="HydB/Nqo4-like"/>
    <property type="match status" value="1"/>
</dbReference>
<keyword evidence="4" id="KW-1185">Reference proteome</keyword>
<dbReference type="AlphaFoldDB" id="A0AA38CJY7"/>
<feature type="domain" description="NADH-quinone oxidoreductase subunit D" evidence="2">
    <location>
        <begin position="268"/>
        <end position="317"/>
    </location>
</feature>
<sequence>MATQTMRLVGHPFHKWVNLQMETNNKAYEEQRMRHLHNRLTQINIKIYYAKTEKLLTTACNNLTTTFRRMAKEIGIRLEFLLIHRKSGLFARKEGILIMKVEDGSIRIVLQNALSCNYDLSIPKCAVFNREDMQVNYNFHFFDAINSTYYEDLFSLKYSKTKFFHAAKEIKIILYATKKEEKKQGHTLERLRWTEPSSSYVRNDKPFLPHYGTMDKALANGLYAIKLRLWILHVMSLNSYLKKYYQHLSIKLVSSNEKYPTQGSKKPSPTFELPKQEYYVRVEAPKGELGVFLIGDDNIFSWRWKIRSPGLINLKIWWWNLRPNLPE</sequence>
<comment type="caution">
    <text evidence="3">The sequence shown here is derived from an EMBL/GenBank/DDBJ whole genome shotgun (WGS) entry which is preliminary data.</text>
</comment>
<dbReference type="Gene3D" id="1.10.645.10">
    <property type="entry name" value="Cytochrome-c3 Hydrogenase, chain B"/>
    <property type="match status" value="1"/>
</dbReference>
<gene>
    <name evidence="3" type="ORF">KI387_029946</name>
</gene>
<name>A0AA38CJY7_TAXCH</name>
<dbReference type="PANTHER" id="PTHR11993">
    <property type="entry name" value="NADH-UBIQUINONE OXIDOREDUCTASE 49 KDA SUBUNIT"/>
    <property type="match status" value="1"/>
</dbReference>
<accession>A0AA38CJY7</accession>
<dbReference type="InterPro" id="IPR022885">
    <property type="entry name" value="NDH1_su_D/H"/>
</dbReference>
<dbReference type="InterPro" id="IPR001135">
    <property type="entry name" value="NADH_Q_OxRdtase_suD"/>
</dbReference>
<comment type="similarity">
    <text evidence="1">Belongs to the complex I 49 kDa subunit family.</text>
</comment>
<dbReference type="PANTHER" id="PTHR11993:SF10">
    <property type="entry name" value="NADH DEHYDROGENASE [UBIQUINONE] IRON-SULFUR PROTEIN 2, MITOCHONDRIAL"/>
    <property type="match status" value="1"/>
</dbReference>
<evidence type="ECO:0000256" key="1">
    <source>
        <dbReference type="ARBA" id="ARBA00005769"/>
    </source>
</evidence>
<dbReference type="GO" id="GO:0051287">
    <property type="term" value="F:NAD binding"/>
    <property type="evidence" value="ECO:0007669"/>
    <property type="project" value="InterPro"/>
</dbReference>
<evidence type="ECO:0000313" key="4">
    <source>
        <dbReference type="Proteomes" id="UP000824469"/>
    </source>
</evidence>
<dbReference type="GO" id="GO:0048038">
    <property type="term" value="F:quinone binding"/>
    <property type="evidence" value="ECO:0007669"/>
    <property type="project" value="InterPro"/>
</dbReference>
<dbReference type="GO" id="GO:0016651">
    <property type="term" value="F:oxidoreductase activity, acting on NAD(P)H"/>
    <property type="evidence" value="ECO:0007669"/>
    <property type="project" value="InterPro"/>
</dbReference>
<evidence type="ECO:0000259" key="2">
    <source>
        <dbReference type="Pfam" id="PF00346"/>
    </source>
</evidence>
<protein>
    <recommendedName>
        <fullName evidence="2">NADH-quinone oxidoreductase subunit D domain-containing protein</fullName>
    </recommendedName>
</protein>
<dbReference type="Proteomes" id="UP000824469">
    <property type="component" value="Unassembled WGS sequence"/>
</dbReference>
<reference evidence="3 4" key="1">
    <citation type="journal article" date="2021" name="Nat. Plants">
        <title>The Taxus genome provides insights into paclitaxel biosynthesis.</title>
        <authorList>
            <person name="Xiong X."/>
            <person name="Gou J."/>
            <person name="Liao Q."/>
            <person name="Li Y."/>
            <person name="Zhou Q."/>
            <person name="Bi G."/>
            <person name="Li C."/>
            <person name="Du R."/>
            <person name="Wang X."/>
            <person name="Sun T."/>
            <person name="Guo L."/>
            <person name="Liang H."/>
            <person name="Lu P."/>
            <person name="Wu Y."/>
            <person name="Zhang Z."/>
            <person name="Ro D.K."/>
            <person name="Shang Y."/>
            <person name="Huang S."/>
            <person name="Yan J."/>
        </authorList>
    </citation>
    <scope>NUCLEOTIDE SEQUENCE [LARGE SCALE GENOMIC DNA]</scope>
    <source>
        <strain evidence="3">Ta-2019</strain>
    </source>
</reference>
<feature type="non-terminal residue" evidence="3">
    <location>
        <position position="327"/>
    </location>
</feature>
<organism evidence="3 4">
    <name type="scientific">Taxus chinensis</name>
    <name type="common">Chinese yew</name>
    <name type="synonym">Taxus wallichiana var. chinensis</name>
    <dbReference type="NCBI Taxonomy" id="29808"/>
    <lineage>
        <taxon>Eukaryota</taxon>
        <taxon>Viridiplantae</taxon>
        <taxon>Streptophyta</taxon>
        <taxon>Embryophyta</taxon>
        <taxon>Tracheophyta</taxon>
        <taxon>Spermatophyta</taxon>
        <taxon>Pinopsida</taxon>
        <taxon>Pinidae</taxon>
        <taxon>Conifers II</taxon>
        <taxon>Cupressales</taxon>
        <taxon>Taxaceae</taxon>
        <taxon>Taxus</taxon>
    </lineage>
</organism>